<dbReference type="InterPro" id="IPR001736">
    <property type="entry name" value="PLipase_D/transphosphatidylase"/>
</dbReference>
<gene>
    <name evidence="7" type="primary">drmC</name>
    <name evidence="7" type="ORF">LWC05_08865</name>
</gene>
<accession>A0ABS8VZL5</accession>
<evidence type="ECO:0000256" key="4">
    <source>
        <dbReference type="ARBA" id="ARBA00022525"/>
    </source>
</evidence>
<protein>
    <recommendedName>
        <fullName evidence="3">Phospholipase D</fullName>
    </recommendedName>
    <alternativeName>
        <fullName evidence="5">Choline phosphatase</fullName>
    </alternativeName>
</protein>
<dbReference type="NCBIfam" id="NF038319">
    <property type="entry name" value="DISARM_DrmC_I"/>
    <property type="match status" value="1"/>
</dbReference>
<sequence>MESLLNAVIELVALLPPSKIEAIASRLRDGLPPGREQDLQQVVGTPAARAAVASIIGAWRTTKSSGELLAGMLLGAARARERTQRDCVVELVWTGPMTPFVAPRRTEQVLLDVIRQATKELFIVSFIAYDIPSVIAAINAAALRGVEVKILVEASLIQGGSLLVDPVATMRSAVPSAKLYAWTDRSPPFINGRVHAKLAVADDSIAFLTSANLTGHALEKNMEAGVLIAGGYLPAHLRNHLDALIETNILRLAQ</sequence>
<name>A0ABS8VZL5_9PROT</name>
<dbReference type="InterPro" id="IPR025202">
    <property type="entry name" value="PLD-like_dom"/>
</dbReference>
<keyword evidence="8" id="KW-1185">Reference proteome</keyword>
<keyword evidence="4" id="KW-0964">Secreted</keyword>
<dbReference type="PANTHER" id="PTHR21248:SF22">
    <property type="entry name" value="PHOSPHOLIPASE D"/>
    <property type="match status" value="1"/>
</dbReference>
<evidence type="ECO:0000313" key="8">
    <source>
        <dbReference type="Proteomes" id="UP001521074"/>
    </source>
</evidence>
<evidence type="ECO:0000256" key="3">
    <source>
        <dbReference type="ARBA" id="ARBA00018392"/>
    </source>
</evidence>
<proteinExistence type="predicted"/>
<dbReference type="PROSITE" id="PS50035">
    <property type="entry name" value="PLD"/>
    <property type="match status" value="1"/>
</dbReference>
<dbReference type="Gene3D" id="3.30.870.10">
    <property type="entry name" value="Endonuclease Chain A"/>
    <property type="match status" value="1"/>
</dbReference>
<comment type="subcellular location">
    <subcellularLocation>
        <location evidence="2">Secreted</location>
    </subcellularLocation>
</comment>
<dbReference type="PANTHER" id="PTHR21248">
    <property type="entry name" value="CARDIOLIPIN SYNTHASE"/>
    <property type="match status" value="1"/>
</dbReference>
<evidence type="ECO:0000256" key="5">
    <source>
        <dbReference type="ARBA" id="ARBA00029594"/>
    </source>
</evidence>
<evidence type="ECO:0000259" key="6">
    <source>
        <dbReference type="PROSITE" id="PS50035"/>
    </source>
</evidence>
<evidence type="ECO:0000256" key="2">
    <source>
        <dbReference type="ARBA" id="ARBA00004613"/>
    </source>
</evidence>
<evidence type="ECO:0000313" key="7">
    <source>
        <dbReference type="EMBL" id="MCE0743991.1"/>
    </source>
</evidence>
<evidence type="ECO:0000256" key="1">
    <source>
        <dbReference type="ARBA" id="ARBA00003145"/>
    </source>
</evidence>
<dbReference type="Proteomes" id="UP001521074">
    <property type="component" value="Unassembled WGS sequence"/>
</dbReference>
<dbReference type="InterPro" id="IPR047955">
    <property type="entry name" value="DrmC-like"/>
</dbReference>
<feature type="domain" description="PLD phosphodiesterase" evidence="6">
    <location>
        <begin position="190"/>
        <end position="217"/>
    </location>
</feature>
<dbReference type="CDD" id="cd09132">
    <property type="entry name" value="PLDc_unchar4"/>
    <property type="match status" value="1"/>
</dbReference>
<dbReference type="Pfam" id="PF13091">
    <property type="entry name" value="PLDc_2"/>
    <property type="match status" value="1"/>
</dbReference>
<comment type="caution">
    <text evidence="7">The sequence shown here is derived from an EMBL/GenBank/DDBJ whole genome shotgun (WGS) entry which is preliminary data.</text>
</comment>
<organism evidence="7 8">
    <name type="scientific">Acetobacter sicerae</name>
    <dbReference type="NCBI Taxonomy" id="85325"/>
    <lineage>
        <taxon>Bacteria</taxon>
        <taxon>Pseudomonadati</taxon>
        <taxon>Pseudomonadota</taxon>
        <taxon>Alphaproteobacteria</taxon>
        <taxon>Acetobacterales</taxon>
        <taxon>Acetobacteraceae</taxon>
        <taxon>Acetobacter</taxon>
    </lineage>
</organism>
<dbReference type="RefSeq" id="WP_232877619.1">
    <property type="nucleotide sequence ID" value="NZ_JAJSOJ010000026.1"/>
</dbReference>
<dbReference type="SUPFAM" id="SSF56024">
    <property type="entry name" value="Phospholipase D/nuclease"/>
    <property type="match status" value="1"/>
</dbReference>
<dbReference type="EMBL" id="JAJSOJ010000026">
    <property type="protein sequence ID" value="MCE0743991.1"/>
    <property type="molecule type" value="Genomic_DNA"/>
</dbReference>
<reference evidence="7 8" key="1">
    <citation type="submission" date="2021-12" db="EMBL/GenBank/DDBJ databases">
        <title>Genome sequence of Acetobacter sicerae DmPark20a_162.</title>
        <authorList>
            <person name="Chaston J.M."/>
        </authorList>
    </citation>
    <scope>NUCLEOTIDE SEQUENCE [LARGE SCALE GENOMIC DNA]</scope>
    <source>
        <strain evidence="7 8">DmPark20a_162</strain>
    </source>
</reference>
<comment type="function">
    <text evidence="1">Could be a virulence factor.</text>
</comment>
<dbReference type="SMART" id="SM00155">
    <property type="entry name" value="PLDc"/>
    <property type="match status" value="1"/>
</dbReference>